<sequence>MSVIVTDTGFTPAADQDYPTLATLSASDTSVDLAHTDDPAALEGALARLTLIRVAFPAFSDGRAFTIARRLRMMGYTGTLRANGHVIADQYAMARRVGFDAVEISDDLAARQPEDQWQFRANWQAHDYQSRLRA</sequence>
<evidence type="ECO:0000313" key="1">
    <source>
        <dbReference type="EMBL" id="QWK90796.1"/>
    </source>
</evidence>
<keyword evidence="2" id="KW-1185">Reference proteome</keyword>
<dbReference type="RefSeq" id="WP_215502988.1">
    <property type="nucleotide sequence ID" value="NZ_CP076361.1"/>
</dbReference>
<protein>
    <submittedName>
        <fullName evidence="1">DUF934 domain-containing protein</fullName>
    </submittedName>
</protein>
<gene>
    <name evidence="1" type="ORF">KM031_02460</name>
</gene>
<dbReference type="EMBL" id="CP076361">
    <property type="protein sequence ID" value="QWK90796.1"/>
    <property type="molecule type" value="Genomic_DNA"/>
</dbReference>
<proteinExistence type="predicted"/>
<dbReference type="Pfam" id="PF06073">
    <property type="entry name" value="DUF934"/>
    <property type="match status" value="1"/>
</dbReference>
<dbReference type="AlphaFoldDB" id="A0A975P8K2"/>
<dbReference type="InterPro" id="IPR008318">
    <property type="entry name" value="UCP030820"/>
</dbReference>
<reference evidence="1" key="1">
    <citation type="submission" date="2021-06" db="EMBL/GenBank/DDBJ databases">
        <title>Direct submission.</title>
        <authorList>
            <person name="Lee C.-S."/>
            <person name="Jin L."/>
        </authorList>
    </citation>
    <scope>NUCLEOTIDE SEQUENCE</scope>
    <source>
        <strain evidence="1">Con5</strain>
    </source>
</reference>
<dbReference type="KEGG" id="gfu:KM031_02460"/>
<name>A0A975P8K2_9RHOB</name>
<dbReference type="Proteomes" id="UP000679352">
    <property type="component" value="Chromosome"/>
</dbReference>
<accession>A0A975P8K2</accession>
<evidence type="ECO:0000313" key="2">
    <source>
        <dbReference type="Proteomes" id="UP000679352"/>
    </source>
</evidence>
<organism evidence="1 2">
    <name type="scientific">Gemmobacter fulvus</name>
    <dbReference type="NCBI Taxonomy" id="2840474"/>
    <lineage>
        <taxon>Bacteria</taxon>
        <taxon>Pseudomonadati</taxon>
        <taxon>Pseudomonadota</taxon>
        <taxon>Alphaproteobacteria</taxon>
        <taxon>Rhodobacterales</taxon>
        <taxon>Paracoccaceae</taxon>
        <taxon>Gemmobacter</taxon>
    </lineage>
</organism>